<dbReference type="Proteomes" id="UP000503313">
    <property type="component" value="Chromosome"/>
</dbReference>
<dbReference type="RefSeq" id="WP_129011158.1">
    <property type="nucleotide sequence ID" value="NZ_CP053835.1"/>
</dbReference>
<sequence>MYSFLMNESLKNLIIHRVALFKALIIPFILLTMINMIFDNFMIYDEVQGRLVFANEEEKYLVYFLLFLTFLINISIAVSVHRILLINEDISPWQSVKTTKREWKFFFKSFLIFLFGALTFLLIFFFSTALLKIFIANFTFPVSLLLSLIFTLIVISRISIVLPAIATDEELGFYEAFSITKNYKFLSFYMVGIFPTIISVLVFFVYGLIINFLTVVVSNYFELLYSLLNMFITAFVISCLSVTYKYLKEESLRNIEQIEE</sequence>
<name>A0AAE7BCN2_9BACT</name>
<reference evidence="2 3" key="1">
    <citation type="submission" date="2020-05" db="EMBL/GenBank/DDBJ databases">
        <title>Complete genome sequencing of Campylobacter and Arcobacter type strains.</title>
        <authorList>
            <person name="Miller W.G."/>
            <person name="Yee E."/>
        </authorList>
    </citation>
    <scope>NUCLEOTIDE SEQUENCE [LARGE SCALE GENOMIC DNA]</scope>
    <source>
        <strain evidence="2 3">LMG 25694</strain>
    </source>
</reference>
<keyword evidence="1" id="KW-0472">Membrane</keyword>
<feature type="transmembrane region" description="Helical" evidence="1">
    <location>
        <begin position="105"/>
        <end position="127"/>
    </location>
</feature>
<feature type="transmembrane region" description="Helical" evidence="1">
    <location>
        <begin position="20"/>
        <end position="38"/>
    </location>
</feature>
<protein>
    <submittedName>
        <fullName evidence="2">Membrane protein</fullName>
    </submittedName>
</protein>
<organism evidence="2 3">
    <name type="scientific">Arcobacter defluvii</name>
    <dbReference type="NCBI Taxonomy" id="873191"/>
    <lineage>
        <taxon>Bacteria</taxon>
        <taxon>Pseudomonadati</taxon>
        <taxon>Campylobacterota</taxon>
        <taxon>Epsilonproteobacteria</taxon>
        <taxon>Campylobacterales</taxon>
        <taxon>Arcobacteraceae</taxon>
        <taxon>Arcobacter</taxon>
    </lineage>
</organism>
<dbReference type="EMBL" id="CP053835">
    <property type="protein sequence ID" value="QKF77095.1"/>
    <property type="molecule type" value="Genomic_DNA"/>
</dbReference>
<gene>
    <name evidence="2" type="ORF">ADFLV_1061</name>
</gene>
<proteinExistence type="predicted"/>
<dbReference type="AlphaFoldDB" id="A0AAE7BCN2"/>
<keyword evidence="3" id="KW-1185">Reference proteome</keyword>
<feature type="transmembrane region" description="Helical" evidence="1">
    <location>
        <begin position="60"/>
        <end position="84"/>
    </location>
</feature>
<feature type="transmembrane region" description="Helical" evidence="1">
    <location>
        <begin position="133"/>
        <end position="155"/>
    </location>
</feature>
<dbReference type="KEGG" id="adz:ADFLV_1061"/>
<evidence type="ECO:0000313" key="3">
    <source>
        <dbReference type="Proteomes" id="UP000503313"/>
    </source>
</evidence>
<keyword evidence="1" id="KW-1133">Transmembrane helix</keyword>
<feature type="transmembrane region" description="Helical" evidence="1">
    <location>
        <begin position="223"/>
        <end position="244"/>
    </location>
</feature>
<evidence type="ECO:0000256" key="1">
    <source>
        <dbReference type="SAM" id="Phobius"/>
    </source>
</evidence>
<keyword evidence="1" id="KW-0812">Transmembrane</keyword>
<accession>A0AAE7BCN2</accession>
<evidence type="ECO:0000313" key="2">
    <source>
        <dbReference type="EMBL" id="QKF77095.1"/>
    </source>
</evidence>
<feature type="transmembrane region" description="Helical" evidence="1">
    <location>
        <begin position="188"/>
        <end position="217"/>
    </location>
</feature>